<evidence type="ECO:0000259" key="4">
    <source>
        <dbReference type="PROSITE" id="PS50932"/>
    </source>
</evidence>
<evidence type="ECO:0000313" key="6">
    <source>
        <dbReference type="Proteomes" id="UP000318126"/>
    </source>
</evidence>
<dbReference type="InterPro" id="IPR000843">
    <property type="entry name" value="HTH_LacI"/>
</dbReference>
<dbReference type="InterPro" id="IPR010982">
    <property type="entry name" value="Lambda_DNA-bd_dom_sf"/>
</dbReference>
<comment type="caution">
    <text evidence="5">The sequence shown here is derived from an EMBL/GenBank/DDBJ whole genome shotgun (WGS) entry which is preliminary data.</text>
</comment>
<dbReference type="SMART" id="SM00354">
    <property type="entry name" value="HTH_LACI"/>
    <property type="match status" value="1"/>
</dbReference>
<protein>
    <submittedName>
        <fullName evidence="5">LacI family DNA-binding transcriptional regulator</fullName>
    </submittedName>
</protein>
<evidence type="ECO:0000313" key="5">
    <source>
        <dbReference type="EMBL" id="TRY12577.1"/>
    </source>
</evidence>
<dbReference type="OrthoDB" id="9798934at2"/>
<dbReference type="PANTHER" id="PTHR30146">
    <property type="entry name" value="LACI-RELATED TRANSCRIPTIONAL REPRESSOR"/>
    <property type="match status" value="1"/>
</dbReference>
<feature type="domain" description="HTH lacI-type" evidence="4">
    <location>
        <begin position="2"/>
        <end position="56"/>
    </location>
</feature>
<dbReference type="CDD" id="cd06270">
    <property type="entry name" value="PBP1_GalS-like"/>
    <property type="match status" value="1"/>
</dbReference>
<dbReference type="AlphaFoldDB" id="A0A553JJE8"/>
<proteinExistence type="predicted"/>
<evidence type="ECO:0000256" key="1">
    <source>
        <dbReference type="ARBA" id="ARBA00023015"/>
    </source>
</evidence>
<keyword evidence="2 5" id="KW-0238">DNA-binding</keyword>
<name>A0A553JJE8_SHEHA</name>
<dbReference type="GO" id="GO:0000976">
    <property type="term" value="F:transcription cis-regulatory region binding"/>
    <property type="evidence" value="ECO:0007669"/>
    <property type="project" value="TreeGrafter"/>
</dbReference>
<dbReference type="InterPro" id="IPR046335">
    <property type="entry name" value="LacI/GalR-like_sensor"/>
</dbReference>
<accession>A0A553JJE8</accession>
<dbReference type="EMBL" id="VKGK01000031">
    <property type="protein sequence ID" value="TRY12577.1"/>
    <property type="molecule type" value="Genomic_DNA"/>
</dbReference>
<keyword evidence="1" id="KW-0805">Transcription regulation</keyword>
<dbReference type="Pfam" id="PF00356">
    <property type="entry name" value="LacI"/>
    <property type="match status" value="1"/>
</dbReference>
<dbReference type="InterPro" id="IPR028082">
    <property type="entry name" value="Peripla_BP_I"/>
</dbReference>
<reference evidence="6" key="1">
    <citation type="submission" date="2019-07" db="EMBL/GenBank/DDBJ databases">
        <title>Shewanella sp. YLB-08 draft genomic sequence.</title>
        <authorList>
            <person name="Yu L."/>
        </authorList>
    </citation>
    <scope>NUCLEOTIDE SEQUENCE [LARGE SCALE GENOMIC DNA]</scope>
    <source>
        <strain evidence="6">JCM 20706</strain>
    </source>
</reference>
<sequence>MATIYDVSILAGVSLATVSRVMNKNTNVSEKTKKKVQDAMEQLGYRPSSIAQSLASNCSNSIGVLVSQLNGPFYGAMMTEIESALRNANKHVIIAAGHSDEDQEREAVEFLLDRGCDALILDVEALSDDYLIALSQKRTPIVLINRYISEIADRCIHLNNVLGGYLATKHVLSHGHTKLAYIAGPLLKPDARERLEGHKKALAEHDVNFDDTLFYEGNFFEPSGSDAMEYLLKQDTHFTCVICANDQMASGAISVSLEHHVMVPEQLSFIGYDNFPFPKYISPKLSTVSNPIQEMGKMAALWVLKNVYKKPDINIVNTFTPQLILRDSVKNNQ</sequence>
<dbReference type="Gene3D" id="1.10.260.40">
    <property type="entry name" value="lambda repressor-like DNA-binding domains"/>
    <property type="match status" value="1"/>
</dbReference>
<dbReference type="SUPFAM" id="SSF53822">
    <property type="entry name" value="Periplasmic binding protein-like I"/>
    <property type="match status" value="1"/>
</dbReference>
<gene>
    <name evidence="5" type="ORF">FN961_20240</name>
</gene>
<dbReference type="Gene3D" id="3.40.50.2300">
    <property type="match status" value="2"/>
</dbReference>
<evidence type="ECO:0000256" key="3">
    <source>
        <dbReference type="ARBA" id="ARBA00023163"/>
    </source>
</evidence>
<dbReference type="CDD" id="cd01392">
    <property type="entry name" value="HTH_LacI"/>
    <property type="match status" value="1"/>
</dbReference>
<organism evidence="5 6">
    <name type="scientific">Shewanella hanedai</name>
    <name type="common">Alteromonas hanedai</name>
    <dbReference type="NCBI Taxonomy" id="25"/>
    <lineage>
        <taxon>Bacteria</taxon>
        <taxon>Pseudomonadati</taxon>
        <taxon>Pseudomonadota</taxon>
        <taxon>Gammaproteobacteria</taxon>
        <taxon>Alteromonadales</taxon>
        <taxon>Shewanellaceae</taxon>
        <taxon>Shewanella</taxon>
    </lineage>
</organism>
<keyword evidence="3" id="KW-0804">Transcription</keyword>
<dbReference type="RefSeq" id="WP_144041985.1">
    <property type="nucleotide sequence ID" value="NZ_BMPL01000030.1"/>
</dbReference>
<keyword evidence="6" id="KW-1185">Reference proteome</keyword>
<dbReference type="PANTHER" id="PTHR30146:SF109">
    <property type="entry name" value="HTH-TYPE TRANSCRIPTIONAL REGULATOR GALS"/>
    <property type="match status" value="1"/>
</dbReference>
<evidence type="ECO:0000256" key="2">
    <source>
        <dbReference type="ARBA" id="ARBA00023125"/>
    </source>
</evidence>
<dbReference type="GO" id="GO:0003700">
    <property type="term" value="F:DNA-binding transcription factor activity"/>
    <property type="evidence" value="ECO:0007669"/>
    <property type="project" value="TreeGrafter"/>
</dbReference>
<dbReference type="PROSITE" id="PS50932">
    <property type="entry name" value="HTH_LACI_2"/>
    <property type="match status" value="1"/>
</dbReference>
<dbReference type="Pfam" id="PF13377">
    <property type="entry name" value="Peripla_BP_3"/>
    <property type="match status" value="1"/>
</dbReference>
<dbReference type="SUPFAM" id="SSF47413">
    <property type="entry name" value="lambda repressor-like DNA-binding domains"/>
    <property type="match status" value="1"/>
</dbReference>
<dbReference type="Proteomes" id="UP000318126">
    <property type="component" value="Unassembled WGS sequence"/>
</dbReference>